<protein>
    <submittedName>
        <fullName evidence="2">Uncharacterized protein</fullName>
    </submittedName>
</protein>
<evidence type="ECO:0000256" key="1">
    <source>
        <dbReference type="SAM" id="MobiDB-lite"/>
    </source>
</evidence>
<dbReference type="Proteomes" id="UP001152798">
    <property type="component" value="Chromosome 6"/>
</dbReference>
<evidence type="ECO:0000313" key="3">
    <source>
        <dbReference type="Proteomes" id="UP001152798"/>
    </source>
</evidence>
<feature type="region of interest" description="Disordered" evidence="1">
    <location>
        <begin position="1"/>
        <end position="24"/>
    </location>
</feature>
<dbReference type="AlphaFoldDB" id="A0A9P0HPI0"/>
<reference evidence="2" key="1">
    <citation type="submission" date="2022-01" db="EMBL/GenBank/DDBJ databases">
        <authorList>
            <person name="King R."/>
        </authorList>
    </citation>
    <scope>NUCLEOTIDE SEQUENCE</scope>
</reference>
<accession>A0A9P0HPI0</accession>
<keyword evidence="3" id="KW-1185">Reference proteome</keyword>
<gene>
    <name evidence="2" type="ORF">NEZAVI_LOCUS13658</name>
</gene>
<feature type="compositionally biased region" description="Acidic residues" evidence="1">
    <location>
        <begin position="44"/>
        <end position="55"/>
    </location>
</feature>
<dbReference type="EMBL" id="OV725082">
    <property type="protein sequence ID" value="CAH1405442.1"/>
    <property type="molecule type" value="Genomic_DNA"/>
</dbReference>
<feature type="region of interest" description="Disordered" evidence="1">
    <location>
        <begin position="37"/>
        <end position="79"/>
    </location>
</feature>
<evidence type="ECO:0000313" key="2">
    <source>
        <dbReference type="EMBL" id="CAH1405442.1"/>
    </source>
</evidence>
<proteinExistence type="predicted"/>
<sequence length="149" mass="15811">MLAGPSMTVLKLPQMEERKSPEAAKGISFSVAALLADSRRSPSPEEEDDSAEEELDVCRDKSPEPGYSQQQRLVLSPASGPIRPTPFTAFAAAAAAAYAGLPPHTASWPVHHFPGGPVFPPFHGGLSSSPGNRSLNVQLYILMYCGGHN</sequence>
<organism evidence="2 3">
    <name type="scientific">Nezara viridula</name>
    <name type="common">Southern green stink bug</name>
    <name type="synonym">Cimex viridulus</name>
    <dbReference type="NCBI Taxonomy" id="85310"/>
    <lineage>
        <taxon>Eukaryota</taxon>
        <taxon>Metazoa</taxon>
        <taxon>Ecdysozoa</taxon>
        <taxon>Arthropoda</taxon>
        <taxon>Hexapoda</taxon>
        <taxon>Insecta</taxon>
        <taxon>Pterygota</taxon>
        <taxon>Neoptera</taxon>
        <taxon>Paraneoptera</taxon>
        <taxon>Hemiptera</taxon>
        <taxon>Heteroptera</taxon>
        <taxon>Panheteroptera</taxon>
        <taxon>Pentatomomorpha</taxon>
        <taxon>Pentatomoidea</taxon>
        <taxon>Pentatomidae</taxon>
        <taxon>Pentatominae</taxon>
        <taxon>Nezara</taxon>
    </lineage>
</organism>
<name>A0A9P0HPI0_NEZVI</name>
<dbReference type="OrthoDB" id="6624849at2759"/>